<evidence type="ECO:0000313" key="3">
    <source>
        <dbReference type="Proteomes" id="UP000094444"/>
    </source>
</evidence>
<dbReference type="OrthoDB" id="3665757at2759"/>
<dbReference type="AlphaFoldDB" id="A0A2P5HHK9"/>
<protein>
    <recommendedName>
        <fullName evidence="1">Rhamnogalacturonan I lyase beta-sheet domain-containing protein</fullName>
    </recommendedName>
</protein>
<evidence type="ECO:0000313" key="2">
    <source>
        <dbReference type="EMBL" id="POS69736.1"/>
    </source>
</evidence>
<dbReference type="Gene3D" id="2.60.40.10">
    <property type="entry name" value="Immunoglobulins"/>
    <property type="match status" value="1"/>
</dbReference>
<dbReference type="STRING" id="158607.A0A2P5HHK9"/>
<dbReference type="PANTHER" id="PTHR43118:SF1">
    <property type="entry name" value="RHAMNOGALACTURONAN LYASE (EUROFUNG)"/>
    <property type="match status" value="1"/>
</dbReference>
<dbReference type="Proteomes" id="UP000094444">
    <property type="component" value="Unassembled WGS sequence"/>
</dbReference>
<comment type="caution">
    <text evidence="2">The sequence shown here is derived from an EMBL/GenBank/DDBJ whole genome shotgun (WGS) entry which is preliminary data.</text>
</comment>
<dbReference type="EMBL" id="MAVT02002026">
    <property type="protein sequence ID" value="POS69736.1"/>
    <property type="molecule type" value="Genomic_DNA"/>
</dbReference>
<dbReference type="PANTHER" id="PTHR43118">
    <property type="entry name" value="RHAMNOGALACTURONAN LYASE (EUROFUNG)"/>
    <property type="match status" value="1"/>
</dbReference>
<dbReference type="InterPro" id="IPR041624">
    <property type="entry name" value="RGI_lyase"/>
</dbReference>
<dbReference type="InParanoid" id="A0A2P5HHK9"/>
<accession>A0A2P5HHK9</accession>
<name>A0A2P5HHK9_DIAHE</name>
<dbReference type="Pfam" id="PF18370">
    <property type="entry name" value="RGI_lyase"/>
    <property type="match status" value="1"/>
</dbReference>
<gene>
    <name evidence="2" type="ORF">DHEL01_v211869</name>
</gene>
<reference evidence="2" key="1">
    <citation type="submission" date="2017-09" db="EMBL/GenBank/DDBJ databases">
        <title>Polyketide synthases of a Diaporthe helianthi virulent isolate.</title>
        <authorList>
            <person name="Baroncelli R."/>
        </authorList>
    </citation>
    <scope>NUCLEOTIDE SEQUENCE [LARGE SCALE GENOMIC DNA]</scope>
    <source>
        <strain evidence="2">7/96</strain>
    </source>
</reference>
<evidence type="ECO:0000259" key="1">
    <source>
        <dbReference type="Pfam" id="PF18370"/>
    </source>
</evidence>
<proteinExistence type="predicted"/>
<dbReference type="InterPro" id="IPR034641">
    <property type="entry name" value="RGL11"/>
</dbReference>
<dbReference type="InterPro" id="IPR013783">
    <property type="entry name" value="Ig-like_fold"/>
</dbReference>
<keyword evidence="3" id="KW-1185">Reference proteome</keyword>
<feature type="domain" description="Rhamnogalacturonan I lyase beta-sheet" evidence="1">
    <location>
        <begin position="1"/>
        <end position="89"/>
    </location>
</feature>
<sequence>MEKLGRGVVAVRASTANALVSWRLLGLDPSGIGFNVYRATGSGSAAKLNGNVLTAGTNYLDTTANLAQTSTYHVRPVVGGTEQAASGTFTLLANKAVEPVVRIPLCLLYGWQSL</sequence>
<organism evidence="2 3">
    <name type="scientific">Diaporthe helianthi</name>
    <dbReference type="NCBI Taxonomy" id="158607"/>
    <lineage>
        <taxon>Eukaryota</taxon>
        <taxon>Fungi</taxon>
        <taxon>Dikarya</taxon>
        <taxon>Ascomycota</taxon>
        <taxon>Pezizomycotina</taxon>
        <taxon>Sordariomycetes</taxon>
        <taxon>Sordariomycetidae</taxon>
        <taxon>Diaporthales</taxon>
        <taxon>Diaporthaceae</taxon>
        <taxon>Diaporthe</taxon>
    </lineage>
</organism>